<proteinExistence type="predicted"/>
<keyword evidence="1" id="KW-0812">Transmembrane</keyword>
<keyword evidence="1" id="KW-0472">Membrane</keyword>
<gene>
    <name evidence="2" type="ORF">SAMN02745166_01402</name>
</gene>
<evidence type="ECO:0000313" key="3">
    <source>
        <dbReference type="Proteomes" id="UP000190774"/>
    </source>
</evidence>
<keyword evidence="1" id="KW-1133">Transmembrane helix</keyword>
<evidence type="ECO:0000256" key="1">
    <source>
        <dbReference type="SAM" id="Phobius"/>
    </source>
</evidence>
<organism evidence="2 3">
    <name type="scientific">Prosthecobacter debontii</name>
    <dbReference type="NCBI Taxonomy" id="48467"/>
    <lineage>
        <taxon>Bacteria</taxon>
        <taxon>Pseudomonadati</taxon>
        <taxon>Verrucomicrobiota</taxon>
        <taxon>Verrucomicrobiia</taxon>
        <taxon>Verrucomicrobiales</taxon>
        <taxon>Verrucomicrobiaceae</taxon>
        <taxon>Prosthecobacter</taxon>
    </lineage>
</organism>
<dbReference type="OrthoDB" id="9854854at2"/>
<reference evidence="3" key="1">
    <citation type="submission" date="2017-02" db="EMBL/GenBank/DDBJ databases">
        <authorList>
            <person name="Varghese N."/>
            <person name="Submissions S."/>
        </authorList>
    </citation>
    <scope>NUCLEOTIDE SEQUENCE [LARGE SCALE GENOMIC DNA]</scope>
    <source>
        <strain evidence="3">ATCC 700200</strain>
    </source>
</reference>
<dbReference type="NCBIfam" id="NF038353">
    <property type="entry name" value="FxLYD_dom"/>
    <property type="match status" value="1"/>
</dbReference>
<accession>A0A1T4XFF7</accession>
<evidence type="ECO:0000313" key="2">
    <source>
        <dbReference type="EMBL" id="SKA88334.1"/>
    </source>
</evidence>
<name>A0A1T4XFF7_9BACT</name>
<protein>
    <recommendedName>
        <fullName evidence="4">DUF3426 domain-containing protein</fullName>
    </recommendedName>
</protein>
<evidence type="ECO:0008006" key="4">
    <source>
        <dbReference type="Google" id="ProtNLM"/>
    </source>
</evidence>
<dbReference type="AlphaFoldDB" id="A0A1T4XFF7"/>
<dbReference type="RefSeq" id="WP_078812608.1">
    <property type="nucleotide sequence ID" value="NZ_FUYE01000004.1"/>
</dbReference>
<keyword evidence="3" id="KW-1185">Reference proteome</keyword>
<dbReference type="EMBL" id="FUYE01000004">
    <property type="protein sequence ID" value="SKA88334.1"/>
    <property type="molecule type" value="Genomic_DNA"/>
</dbReference>
<dbReference type="InterPro" id="IPR047676">
    <property type="entry name" value="FxLYD_dom"/>
</dbReference>
<dbReference type="Proteomes" id="UP000190774">
    <property type="component" value="Unassembled WGS sequence"/>
</dbReference>
<sequence length="150" mass="16583">MPAIAKMTCSNCGAEISTMNMSWGRKYWLFTIPLMLLGFLPLIKMTFFKGDVVKDLKITEVTKRQAGSGLEVLGLITNEGKHKWSSVVVEAEFFDASGAFLDEWTETLRSDIAPGAQEHFKVTLRNADLKDQTGDVKMVVKIAGGYSAPF</sequence>
<feature type="transmembrane region" description="Helical" evidence="1">
    <location>
        <begin position="27"/>
        <end position="47"/>
    </location>
</feature>